<evidence type="ECO:0008006" key="4">
    <source>
        <dbReference type="Google" id="ProtNLM"/>
    </source>
</evidence>
<keyword evidence="3" id="KW-1185">Reference proteome</keyword>
<feature type="compositionally biased region" description="Basic and acidic residues" evidence="1">
    <location>
        <begin position="1"/>
        <end position="14"/>
    </location>
</feature>
<dbReference type="EMBL" id="CP040899">
    <property type="protein sequence ID" value="QDB79300.1"/>
    <property type="molecule type" value="Genomic_DNA"/>
</dbReference>
<dbReference type="Proteomes" id="UP000313948">
    <property type="component" value="Chromosome"/>
</dbReference>
<protein>
    <recommendedName>
        <fullName evidence="4">Antitoxin</fullName>
    </recommendedName>
</protein>
<sequence>MGLGDMARKAKDALSGEQDEQTGVDGVNAVGTAGGSGKTSGNTTAGATEPGPAATTGRHRADGEPDAGTGDHRA</sequence>
<evidence type="ECO:0000313" key="3">
    <source>
        <dbReference type="Proteomes" id="UP000313948"/>
    </source>
</evidence>
<feature type="region of interest" description="Disordered" evidence="1">
    <location>
        <begin position="1"/>
        <end position="74"/>
    </location>
</feature>
<dbReference type="RefSeq" id="WP_139948426.1">
    <property type="nucleotide sequence ID" value="NZ_CP040899.1"/>
</dbReference>
<name>A0ABX5VRQ8_9MICO</name>
<gene>
    <name evidence="2" type="ORF">FE251_07920</name>
</gene>
<organism evidence="2 3">
    <name type="scientific">Georgenia wutianyii</name>
    <dbReference type="NCBI Taxonomy" id="2585135"/>
    <lineage>
        <taxon>Bacteria</taxon>
        <taxon>Bacillati</taxon>
        <taxon>Actinomycetota</taxon>
        <taxon>Actinomycetes</taxon>
        <taxon>Micrococcales</taxon>
        <taxon>Bogoriellaceae</taxon>
        <taxon>Georgenia</taxon>
    </lineage>
</organism>
<feature type="compositionally biased region" description="Basic and acidic residues" evidence="1">
    <location>
        <begin position="59"/>
        <end position="74"/>
    </location>
</feature>
<evidence type="ECO:0000313" key="2">
    <source>
        <dbReference type="EMBL" id="QDB79300.1"/>
    </source>
</evidence>
<accession>A0ABX5VRQ8</accession>
<feature type="compositionally biased region" description="Low complexity" evidence="1">
    <location>
        <begin position="41"/>
        <end position="56"/>
    </location>
</feature>
<reference evidence="2 3" key="1">
    <citation type="submission" date="2019-05" db="EMBL/GenBank/DDBJ databases">
        <title>Georgenia *** sp. nov., and Georgenia *** sp. nov., isolated from the intestinal contents of plateau pika (Ochotona curzoniae) in the Qinghai-Tibet plateau of China.</title>
        <authorList>
            <person name="Tian Z."/>
        </authorList>
    </citation>
    <scope>NUCLEOTIDE SEQUENCE [LARGE SCALE GENOMIC DNA]</scope>
    <source>
        <strain evidence="2 3">Z294</strain>
    </source>
</reference>
<evidence type="ECO:0000256" key="1">
    <source>
        <dbReference type="SAM" id="MobiDB-lite"/>
    </source>
</evidence>
<proteinExistence type="predicted"/>